<organism evidence="2 3">
    <name type="scientific">Rhodococcus spelaei</name>
    <dbReference type="NCBI Taxonomy" id="2546320"/>
    <lineage>
        <taxon>Bacteria</taxon>
        <taxon>Bacillati</taxon>
        <taxon>Actinomycetota</taxon>
        <taxon>Actinomycetes</taxon>
        <taxon>Mycobacteriales</taxon>
        <taxon>Nocardiaceae</taxon>
        <taxon>Rhodococcus</taxon>
    </lineage>
</organism>
<name>A0A541BN25_9NOCA</name>
<feature type="compositionally biased region" description="Pro residues" evidence="1">
    <location>
        <begin position="1"/>
        <end position="15"/>
    </location>
</feature>
<protein>
    <submittedName>
        <fullName evidence="2">Uncharacterized protein</fullName>
    </submittedName>
</protein>
<comment type="caution">
    <text evidence="2">The sequence shown here is derived from an EMBL/GenBank/DDBJ whole genome shotgun (WGS) entry which is preliminary data.</text>
</comment>
<proteinExistence type="predicted"/>
<dbReference type="RefSeq" id="WP_142098279.1">
    <property type="nucleotide sequence ID" value="NZ_VIGH01000003.1"/>
</dbReference>
<keyword evidence="3" id="KW-1185">Reference proteome</keyword>
<gene>
    <name evidence="2" type="ORF">FK531_09235</name>
</gene>
<sequence>MNTPPPQPSPAPASPQAPTKDLSLSSPAVDPGGEVTAIGEGCPAGSNVALTLQGQPVGHTVADGAGGFQAPVAVGSVDVGRYQVAANCGPILLASLDVVQASQVSTDTSTVTVIVFFLLIGMLIYRRRLLPPPSPRERS</sequence>
<dbReference type="EMBL" id="VIGH01000003">
    <property type="protein sequence ID" value="TQF73736.1"/>
    <property type="molecule type" value="Genomic_DNA"/>
</dbReference>
<evidence type="ECO:0000313" key="3">
    <source>
        <dbReference type="Proteomes" id="UP000316256"/>
    </source>
</evidence>
<reference evidence="2 3" key="1">
    <citation type="submission" date="2019-06" db="EMBL/GenBank/DDBJ databases">
        <title>Rhodococcus spaelei sp. nov., isolated from a cave.</title>
        <authorList>
            <person name="Lee S.D."/>
        </authorList>
    </citation>
    <scope>NUCLEOTIDE SEQUENCE [LARGE SCALE GENOMIC DNA]</scope>
    <source>
        <strain evidence="2 3">C9-5</strain>
    </source>
</reference>
<evidence type="ECO:0000313" key="2">
    <source>
        <dbReference type="EMBL" id="TQF73736.1"/>
    </source>
</evidence>
<accession>A0A541BN25</accession>
<evidence type="ECO:0000256" key="1">
    <source>
        <dbReference type="SAM" id="MobiDB-lite"/>
    </source>
</evidence>
<dbReference type="AlphaFoldDB" id="A0A541BN25"/>
<dbReference type="Proteomes" id="UP000316256">
    <property type="component" value="Unassembled WGS sequence"/>
</dbReference>
<feature type="region of interest" description="Disordered" evidence="1">
    <location>
        <begin position="1"/>
        <end position="37"/>
    </location>
</feature>
<dbReference type="OrthoDB" id="4485455at2"/>